<reference evidence="1 2" key="1">
    <citation type="submission" date="2023-05" db="EMBL/GenBank/DDBJ databases">
        <title>A 100% complete, gapless, phased diploid assembly of the Scenedesmus obliquus UTEX 3031 genome.</title>
        <authorList>
            <person name="Biondi T.C."/>
            <person name="Hanschen E.R."/>
            <person name="Kwon T."/>
            <person name="Eng W."/>
            <person name="Kruse C.P.S."/>
            <person name="Koehler S.I."/>
            <person name="Kunde Y."/>
            <person name="Gleasner C.D."/>
            <person name="You Mak K.T."/>
            <person name="Polle J."/>
            <person name="Hovde B.T."/>
            <person name="Starkenburg S.R."/>
        </authorList>
    </citation>
    <scope>NUCLEOTIDE SEQUENCE [LARGE SCALE GENOMIC DNA]</scope>
    <source>
        <strain evidence="1 2">DOE0152z</strain>
    </source>
</reference>
<name>A0ABY8U5E4_TETOB</name>
<evidence type="ECO:0000313" key="2">
    <source>
        <dbReference type="Proteomes" id="UP001244341"/>
    </source>
</evidence>
<keyword evidence="2" id="KW-1185">Reference proteome</keyword>
<protein>
    <recommendedName>
        <fullName evidence="3">PCI domain-containing protein</fullName>
    </recommendedName>
</protein>
<dbReference type="Proteomes" id="UP001244341">
    <property type="component" value="Chromosome 7b"/>
</dbReference>
<sequence>MAALIFQEDGIVTKAERKAAYSLYLRKVFYPLAVQMVEIIEKNSHLLCESHLPKIVSKYVAHVYLHRAIIECYEVQKDGQQSNTAEGFTYLNKTDFEEKLPQIAFDPETVLYFSLRYNYLRYYRLFLLGHLKHDKETIKRAVEKINHLIKSEDRGDIVQPYEIVDVEAWKKKHEDEATKLRTLHDGIRPRDSRSRSSLHSSSSVFFQSFLRREQGTDPGQQLARRGSVENV</sequence>
<gene>
    <name evidence="1" type="ORF">OEZ85_013253</name>
</gene>
<evidence type="ECO:0008006" key="3">
    <source>
        <dbReference type="Google" id="ProtNLM"/>
    </source>
</evidence>
<accession>A0ABY8U5E4</accession>
<dbReference type="EMBL" id="CP126214">
    <property type="protein sequence ID" value="WIA16585.1"/>
    <property type="molecule type" value="Genomic_DNA"/>
</dbReference>
<organism evidence="1 2">
    <name type="scientific">Tetradesmus obliquus</name>
    <name type="common">Green alga</name>
    <name type="synonym">Acutodesmus obliquus</name>
    <dbReference type="NCBI Taxonomy" id="3088"/>
    <lineage>
        <taxon>Eukaryota</taxon>
        <taxon>Viridiplantae</taxon>
        <taxon>Chlorophyta</taxon>
        <taxon>core chlorophytes</taxon>
        <taxon>Chlorophyceae</taxon>
        <taxon>CS clade</taxon>
        <taxon>Sphaeropleales</taxon>
        <taxon>Scenedesmaceae</taxon>
        <taxon>Tetradesmus</taxon>
    </lineage>
</organism>
<proteinExistence type="predicted"/>
<evidence type="ECO:0000313" key="1">
    <source>
        <dbReference type="EMBL" id="WIA16585.1"/>
    </source>
</evidence>